<keyword evidence="1" id="KW-0812">Transmembrane</keyword>
<feature type="transmembrane region" description="Helical" evidence="1">
    <location>
        <begin position="12"/>
        <end position="34"/>
    </location>
</feature>
<gene>
    <name evidence="2" type="ORF">DCM90_01855</name>
</gene>
<organism evidence="2 3">
    <name type="scientific">Levilactobacillus bambusae</name>
    <dbReference type="NCBI Taxonomy" id="2024736"/>
    <lineage>
        <taxon>Bacteria</taxon>
        <taxon>Bacillati</taxon>
        <taxon>Bacillota</taxon>
        <taxon>Bacilli</taxon>
        <taxon>Lactobacillales</taxon>
        <taxon>Lactobacillaceae</taxon>
        <taxon>Levilactobacillus</taxon>
    </lineage>
</organism>
<dbReference type="OrthoDB" id="2309195at2"/>
<proteinExistence type="predicted"/>
<evidence type="ECO:0000313" key="2">
    <source>
        <dbReference type="EMBL" id="PWG00945.1"/>
    </source>
</evidence>
<sequence>MKKQLIASIRANRFLLVTRFETILLGAYFITNAFQFARPDLLNTLASHIDDPPFAVGLIIIGTFMALVALFDLAPLTKWCYGIGECVWFIYTLSFWLQDYEIHGHVNLLTYLMLVVTIRIALEAWAGGEPDGVD</sequence>
<name>A0A2V1N527_9LACO</name>
<dbReference type="EMBL" id="QCXQ01000001">
    <property type="protein sequence ID" value="PWG00945.1"/>
    <property type="molecule type" value="Genomic_DNA"/>
</dbReference>
<protein>
    <submittedName>
        <fullName evidence="2">Uncharacterized protein</fullName>
    </submittedName>
</protein>
<evidence type="ECO:0000313" key="3">
    <source>
        <dbReference type="Proteomes" id="UP000245080"/>
    </source>
</evidence>
<keyword evidence="3" id="KW-1185">Reference proteome</keyword>
<dbReference type="RefSeq" id="WP_109249658.1">
    <property type="nucleotide sequence ID" value="NZ_QCXQ01000001.1"/>
</dbReference>
<evidence type="ECO:0000256" key="1">
    <source>
        <dbReference type="SAM" id="Phobius"/>
    </source>
</evidence>
<feature type="transmembrane region" description="Helical" evidence="1">
    <location>
        <begin position="54"/>
        <end position="73"/>
    </location>
</feature>
<keyword evidence="1" id="KW-1133">Transmembrane helix</keyword>
<comment type="caution">
    <text evidence="2">The sequence shown here is derived from an EMBL/GenBank/DDBJ whole genome shotgun (WGS) entry which is preliminary data.</text>
</comment>
<dbReference type="Proteomes" id="UP000245080">
    <property type="component" value="Unassembled WGS sequence"/>
</dbReference>
<accession>A0A2V1N527</accession>
<keyword evidence="1" id="KW-0472">Membrane</keyword>
<dbReference type="AlphaFoldDB" id="A0A2V1N527"/>
<reference evidence="2 3" key="1">
    <citation type="journal article" date="2018" name="Int. J. Syst. Evol. Microbiol.">
        <title>Lactobacillus bambusae sp. nov., isolated from a traditional fermented Ma-bamboo shoots of Taiwan.</title>
        <authorList>
            <person name="Wang L.-T."/>
        </authorList>
    </citation>
    <scope>NUCLEOTIDE SEQUENCE [LARGE SCALE GENOMIC DNA]</scope>
    <source>
        <strain evidence="2 3">BS-W1</strain>
    </source>
</reference>